<feature type="domain" description="Glycosyltransferase subfamily 4-like N-terminal" evidence="2">
    <location>
        <begin position="58"/>
        <end position="172"/>
    </location>
</feature>
<dbReference type="Gene3D" id="3.40.50.2000">
    <property type="entry name" value="Glycogen Phosphorylase B"/>
    <property type="match status" value="2"/>
</dbReference>
<dbReference type="PANTHER" id="PTHR12526:SF572">
    <property type="entry name" value="BLL5144 PROTEIN"/>
    <property type="match status" value="1"/>
</dbReference>
<dbReference type="OrthoDB" id="9765330at2"/>
<feature type="domain" description="Glycosyl transferase family 1" evidence="1">
    <location>
        <begin position="190"/>
        <end position="357"/>
    </location>
</feature>
<evidence type="ECO:0000259" key="2">
    <source>
        <dbReference type="Pfam" id="PF13439"/>
    </source>
</evidence>
<gene>
    <name evidence="3" type="ordered locus">TREAZ_3469</name>
</gene>
<keyword evidence="3" id="KW-0328">Glycosyltransferase</keyword>
<name>F5Y7G1_LEAAZ</name>
<dbReference type="AlphaFoldDB" id="F5Y7G1"/>
<dbReference type="Pfam" id="PF13439">
    <property type="entry name" value="Glyco_transf_4"/>
    <property type="match status" value="1"/>
</dbReference>
<accession>F5Y7G1</accession>
<evidence type="ECO:0000313" key="3">
    <source>
        <dbReference type="EMBL" id="AEF82470.1"/>
    </source>
</evidence>
<organism evidence="3 4">
    <name type="scientific">Leadbettera azotonutricia (strain ATCC BAA-888 / DSM 13862 / ZAS-9)</name>
    <name type="common">Treponema azotonutricium</name>
    <dbReference type="NCBI Taxonomy" id="545695"/>
    <lineage>
        <taxon>Bacteria</taxon>
        <taxon>Pseudomonadati</taxon>
        <taxon>Spirochaetota</taxon>
        <taxon>Spirochaetia</taxon>
        <taxon>Spirochaetales</taxon>
        <taxon>Breznakiellaceae</taxon>
        <taxon>Leadbettera</taxon>
    </lineage>
</organism>
<dbReference type="PANTHER" id="PTHR12526">
    <property type="entry name" value="GLYCOSYLTRANSFERASE"/>
    <property type="match status" value="1"/>
</dbReference>
<dbReference type="SUPFAM" id="SSF48208">
    <property type="entry name" value="Six-hairpin glycosidases"/>
    <property type="match status" value="1"/>
</dbReference>
<dbReference type="STRING" id="545695.TREAZ_3469"/>
<evidence type="ECO:0000259" key="1">
    <source>
        <dbReference type="Pfam" id="PF00534"/>
    </source>
</evidence>
<dbReference type="InterPro" id="IPR008928">
    <property type="entry name" value="6-hairpin_glycosidase_sf"/>
</dbReference>
<reference evidence="3 4" key="2">
    <citation type="journal article" date="2011" name="ISME J.">
        <title>RNA-seq reveals cooperative metabolic interactions between two termite-gut spirochete species in co-culture.</title>
        <authorList>
            <person name="Rosenthal A.Z."/>
            <person name="Matson E.G."/>
            <person name="Eldar A."/>
            <person name="Leadbetter J.R."/>
        </authorList>
    </citation>
    <scope>NUCLEOTIDE SEQUENCE [LARGE SCALE GENOMIC DNA]</scope>
    <source>
        <strain evidence="4">ATCC BAA-888 / DSM 13862 / ZAS-9</strain>
    </source>
</reference>
<dbReference type="Pfam" id="PF00534">
    <property type="entry name" value="Glycos_transf_1"/>
    <property type="match status" value="1"/>
</dbReference>
<dbReference type="CDD" id="cd03822">
    <property type="entry name" value="GT4_mannosyltransferase-like"/>
    <property type="match status" value="1"/>
</dbReference>
<dbReference type="EMBL" id="CP001841">
    <property type="protein sequence ID" value="AEF82470.1"/>
    <property type="molecule type" value="Genomic_DNA"/>
</dbReference>
<dbReference type="RefSeq" id="WP_015712104.1">
    <property type="nucleotide sequence ID" value="NC_015577.1"/>
</dbReference>
<dbReference type="InterPro" id="IPR001296">
    <property type="entry name" value="Glyco_trans_1"/>
</dbReference>
<dbReference type="SUPFAM" id="SSF53756">
    <property type="entry name" value="UDP-Glycosyltransferase/glycogen phosphorylase"/>
    <property type="match status" value="1"/>
</dbReference>
<keyword evidence="3" id="KW-0808">Transferase</keyword>
<sequence length="776" mass="87427">MNNSILNIAFIGNYLPRQCGIATFTTSLCESVAAAHPGLSCFAVPITDIPEGYVYPDRVRFEIEEKNLESYRRAADFLNSNNPDIVCLQHEYGIFGGDDGIFILSLIRKLRMPIVTTLHTILQRPSARQRRILTEIAERSSFVVVMTEKAVDLISTVYNVPLSRIRLIPHGIPEMPFIDPSFYKGQYELTEKTVLLTFGLLSPNKGIEQVIRALPEIIKVKPETVYIVLGATHPGLIRHEGEAYRLSLQQLAAELHVEKHVLFRNRFVSPEELKEFLVMADIYITPYLYEEQITSGTLAYSFGIGNAIISTPYWHAAELLADGRGILVPFRSPEAIAEAVIRLASNDAERNTMRKNAFLAGREMTWPVTARKYVELFQEARMTRHSVTGQNQAALPLGGLFSEEEQNELPKLKLDHIKRLTDDTGMIQHAVYTVPNHNEGYCSDDNARALILMVLLSSQAEKVDPEIDRLAGIYLGLLQYAWEEASGRFRNFLNFDRSWRAEIASEDSHGRVVWALGTCLGKYANPGFQGAAAQLFEKALPVVSQFSSPRAWAFTIIAIHEYLQRFSGDRLVDGIREELSSRLFALYKRNADPQWPWFESYLTYDNAKLSHALILSGHDTENREMLDAGLGSLKWLMETQTSPRGHFRPVGSDRVYKKGEEMPLFDQQPLEANSAVSACLEAYRITGDFYWHKEAQRAFRWYLGGNDLSLFVFDALSGGCHDGLHVDRLNQNEGAESTLAFHIALSEMKEADKSILLEDPAPSQINKLSTRIGGEV</sequence>
<dbReference type="InterPro" id="IPR028098">
    <property type="entry name" value="Glyco_trans_4-like_N"/>
</dbReference>
<proteinExistence type="predicted"/>
<dbReference type="KEGG" id="taz:TREAZ_3469"/>
<protein>
    <submittedName>
        <fullName evidence="3">Mannosyltransferase</fullName>
    </submittedName>
</protein>
<dbReference type="GO" id="GO:0005975">
    <property type="term" value="P:carbohydrate metabolic process"/>
    <property type="evidence" value="ECO:0007669"/>
    <property type="project" value="InterPro"/>
</dbReference>
<reference evidence="4" key="1">
    <citation type="submission" date="2009-12" db="EMBL/GenBank/DDBJ databases">
        <title>Complete sequence of Treponema azotonutricium strain ZAS-9.</title>
        <authorList>
            <person name="Tetu S.G."/>
            <person name="Matson E."/>
            <person name="Ren Q."/>
            <person name="Seshadri R."/>
            <person name="Elbourne L."/>
            <person name="Hassan K.A."/>
            <person name="Durkin A."/>
            <person name="Radune D."/>
            <person name="Mohamoud Y."/>
            <person name="Shay R."/>
            <person name="Jin S."/>
            <person name="Zhang X."/>
            <person name="Lucey K."/>
            <person name="Ballor N.R."/>
            <person name="Ottesen E."/>
            <person name="Rosenthal R."/>
            <person name="Allen A."/>
            <person name="Leadbetter J.R."/>
            <person name="Paulsen I.T."/>
        </authorList>
    </citation>
    <scope>NUCLEOTIDE SEQUENCE [LARGE SCALE GENOMIC DNA]</scope>
    <source>
        <strain evidence="4">ATCC BAA-888 / DSM 13862 / ZAS-9</strain>
    </source>
</reference>
<evidence type="ECO:0000313" key="4">
    <source>
        <dbReference type="Proteomes" id="UP000009222"/>
    </source>
</evidence>
<dbReference type="eggNOG" id="COG0438">
    <property type="taxonomic scope" value="Bacteria"/>
</dbReference>
<dbReference type="HOGENOM" id="CLU_365505_0_0_12"/>
<dbReference type="Proteomes" id="UP000009222">
    <property type="component" value="Chromosome"/>
</dbReference>
<dbReference type="GO" id="GO:0016757">
    <property type="term" value="F:glycosyltransferase activity"/>
    <property type="evidence" value="ECO:0007669"/>
    <property type="project" value="UniProtKB-KW"/>
</dbReference>
<dbReference type="InParanoid" id="F5Y7G1"/>
<keyword evidence="4" id="KW-1185">Reference proteome</keyword>